<dbReference type="OrthoDB" id="1845167at2"/>
<organism evidence="1 2">
    <name type="scientific">Allofournierella massiliensis</name>
    <dbReference type="NCBI Taxonomy" id="1650663"/>
    <lineage>
        <taxon>Bacteria</taxon>
        <taxon>Bacillati</taxon>
        <taxon>Bacillota</taxon>
        <taxon>Clostridia</taxon>
        <taxon>Eubacteriales</taxon>
        <taxon>Oscillospiraceae</taxon>
        <taxon>Allofournierella</taxon>
    </lineage>
</organism>
<dbReference type="Proteomes" id="UP000295184">
    <property type="component" value="Unassembled WGS sequence"/>
</dbReference>
<proteinExistence type="predicted"/>
<evidence type="ECO:0000313" key="2">
    <source>
        <dbReference type="Proteomes" id="UP000295184"/>
    </source>
</evidence>
<comment type="caution">
    <text evidence="1">The sequence shown here is derived from an EMBL/GenBank/DDBJ whole genome shotgun (WGS) entry which is preliminary data.</text>
</comment>
<sequence length="146" mass="15857">MFRVRPGPPVDYSLCNQTVTLYHADLKNGFQCTRTLFRGAFFDAKKVQTVDKIGRQEANSFLLVLPSGWDGRPVWVDAAAAQPLGADQTVFSLAAGDKVFLGDGPEISDRTDWGNFIPASVPGLVVVKDVDVKYWNAAVCHIEAGG</sequence>
<dbReference type="AlphaFoldDB" id="A0A4R1QRJ8"/>
<name>A0A4R1QRJ8_9FIRM</name>
<accession>A0A4R1QRJ8</accession>
<protein>
    <submittedName>
        <fullName evidence="1">Uncharacterized protein</fullName>
    </submittedName>
</protein>
<dbReference type="STRING" id="1650663.GCA_001486665_02623"/>
<dbReference type="RefSeq" id="WP_058965654.1">
    <property type="nucleotide sequence ID" value="NZ_CABKVM010000018.1"/>
</dbReference>
<evidence type="ECO:0000313" key="1">
    <source>
        <dbReference type="EMBL" id="TCL56438.1"/>
    </source>
</evidence>
<reference evidence="1 2" key="1">
    <citation type="submission" date="2019-03" db="EMBL/GenBank/DDBJ databases">
        <title>Genomic Encyclopedia of Type Strains, Phase IV (KMG-IV): sequencing the most valuable type-strain genomes for metagenomic binning, comparative biology and taxonomic classification.</title>
        <authorList>
            <person name="Goeker M."/>
        </authorList>
    </citation>
    <scope>NUCLEOTIDE SEQUENCE [LARGE SCALE GENOMIC DNA]</scope>
    <source>
        <strain evidence="1 2">DSM 100451</strain>
    </source>
</reference>
<dbReference type="EMBL" id="SLUM01000013">
    <property type="protein sequence ID" value="TCL56438.1"/>
    <property type="molecule type" value="Genomic_DNA"/>
</dbReference>
<gene>
    <name evidence="1" type="ORF">EDD77_113104</name>
</gene>